<evidence type="ECO:0000313" key="4">
    <source>
        <dbReference type="EMBL" id="KFK34501.1"/>
    </source>
</evidence>
<dbReference type="Gene3D" id="3.40.1280.10">
    <property type="match status" value="1"/>
</dbReference>
<dbReference type="GO" id="GO:0005840">
    <property type="term" value="C:ribosome"/>
    <property type="evidence" value="ECO:0007669"/>
    <property type="project" value="UniProtKB-KW"/>
</dbReference>
<evidence type="ECO:0000256" key="2">
    <source>
        <dbReference type="ARBA" id="ARBA00022980"/>
    </source>
</evidence>
<protein>
    <submittedName>
        <fullName evidence="4">Uncharacterized protein</fullName>
    </submittedName>
</protein>
<evidence type="ECO:0000256" key="3">
    <source>
        <dbReference type="ARBA" id="ARBA00023274"/>
    </source>
</evidence>
<keyword evidence="5" id="KW-1185">Reference proteome</keyword>
<dbReference type="GO" id="GO:1990904">
    <property type="term" value="C:ribonucleoprotein complex"/>
    <property type="evidence" value="ECO:0007669"/>
    <property type="project" value="UniProtKB-KW"/>
</dbReference>
<dbReference type="AlphaFoldDB" id="A0A087GX99"/>
<proteinExistence type="inferred from homology"/>
<dbReference type="SUPFAM" id="SSF75217">
    <property type="entry name" value="alpha/beta knot"/>
    <property type="match status" value="1"/>
</dbReference>
<dbReference type="GO" id="GO:0006412">
    <property type="term" value="P:translation"/>
    <property type="evidence" value="ECO:0007669"/>
    <property type="project" value="InterPro"/>
</dbReference>
<dbReference type="InterPro" id="IPR011331">
    <property type="entry name" value="Ribosomal_eL37/eL43"/>
</dbReference>
<dbReference type="eggNOG" id="KOG0838">
    <property type="taxonomic scope" value="Eukaryota"/>
</dbReference>
<dbReference type="OrthoDB" id="270651at2759"/>
<dbReference type="EMBL" id="CM002873">
    <property type="protein sequence ID" value="KFK34501.1"/>
    <property type="molecule type" value="Genomic_DNA"/>
</dbReference>
<dbReference type="Gene3D" id="2.20.25.30">
    <property type="match status" value="1"/>
</dbReference>
<dbReference type="SUPFAM" id="SSF57829">
    <property type="entry name" value="Zn-binding ribosomal proteins"/>
    <property type="match status" value="1"/>
</dbReference>
<sequence>MAIQFSLSLSRVQDVIGSVLELILVGPRDFYAFGSHGSASHVRFHHFHSLAEARTYLKEEKDCDICGVEIADGSSQVNEHPFKKNTVFLLGNEKFPCFDFGTVYAVKGIAVGIWGCKDCRKVKAGGVYTMKLRTSCCCLIC</sequence>
<dbReference type="Gramene" id="KFK34501">
    <property type="protein sequence ID" value="KFK34501"/>
    <property type="gene ID" value="AALP_AA5G153600"/>
</dbReference>
<dbReference type="InterPro" id="IPR029026">
    <property type="entry name" value="tRNA_m1G_MTases_N"/>
</dbReference>
<dbReference type="InterPro" id="IPR011332">
    <property type="entry name" value="Ribosomal_zn-bd"/>
</dbReference>
<dbReference type="PANTHER" id="PTHR43191:SF7">
    <property type="entry name" value="OBP33PEP LIKE PROTEIN"/>
    <property type="match status" value="1"/>
</dbReference>
<comment type="similarity">
    <text evidence="1">Belongs to the eukaryotic ribosomal protein eL43 family.</text>
</comment>
<dbReference type="Pfam" id="PF01780">
    <property type="entry name" value="Ribosomal_L37ae"/>
    <property type="match status" value="1"/>
</dbReference>
<name>A0A087GX99_ARAAL</name>
<organism evidence="4 5">
    <name type="scientific">Arabis alpina</name>
    <name type="common">Alpine rock-cress</name>
    <dbReference type="NCBI Taxonomy" id="50452"/>
    <lineage>
        <taxon>Eukaryota</taxon>
        <taxon>Viridiplantae</taxon>
        <taxon>Streptophyta</taxon>
        <taxon>Embryophyta</taxon>
        <taxon>Tracheophyta</taxon>
        <taxon>Spermatophyta</taxon>
        <taxon>Magnoliopsida</taxon>
        <taxon>eudicotyledons</taxon>
        <taxon>Gunneridae</taxon>
        <taxon>Pentapetalae</taxon>
        <taxon>rosids</taxon>
        <taxon>malvids</taxon>
        <taxon>Brassicales</taxon>
        <taxon>Brassicaceae</taxon>
        <taxon>Arabideae</taxon>
        <taxon>Arabis</taxon>
    </lineage>
</organism>
<dbReference type="InterPro" id="IPR029028">
    <property type="entry name" value="Alpha/beta_knot_MTases"/>
</dbReference>
<accession>A0A087GX99</accession>
<evidence type="ECO:0000256" key="1">
    <source>
        <dbReference type="ARBA" id="ARBA00008672"/>
    </source>
</evidence>
<dbReference type="GO" id="GO:0003723">
    <property type="term" value="F:RNA binding"/>
    <property type="evidence" value="ECO:0007669"/>
    <property type="project" value="TreeGrafter"/>
</dbReference>
<keyword evidence="3" id="KW-0687">Ribonucleoprotein</keyword>
<evidence type="ECO:0000313" key="5">
    <source>
        <dbReference type="Proteomes" id="UP000029120"/>
    </source>
</evidence>
<dbReference type="GO" id="GO:0003735">
    <property type="term" value="F:structural constituent of ribosome"/>
    <property type="evidence" value="ECO:0007669"/>
    <property type="project" value="InterPro"/>
</dbReference>
<dbReference type="PANTHER" id="PTHR43191">
    <property type="entry name" value="RRNA METHYLTRANSFERASE 3"/>
    <property type="match status" value="1"/>
</dbReference>
<reference evidence="5" key="1">
    <citation type="journal article" date="2015" name="Nat. Plants">
        <title>Genome expansion of Arabis alpina linked with retrotransposition and reduced symmetric DNA methylation.</title>
        <authorList>
            <person name="Willing E.M."/>
            <person name="Rawat V."/>
            <person name="Mandakova T."/>
            <person name="Maumus F."/>
            <person name="James G.V."/>
            <person name="Nordstroem K.J."/>
            <person name="Becker C."/>
            <person name="Warthmann N."/>
            <person name="Chica C."/>
            <person name="Szarzynska B."/>
            <person name="Zytnicki M."/>
            <person name="Albani M.C."/>
            <person name="Kiefer C."/>
            <person name="Bergonzi S."/>
            <person name="Castaings L."/>
            <person name="Mateos J.L."/>
            <person name="Berns M.C."/>
            <person name="Bujdoso N."/>
            <person name="Piofczyk T."/>
            <person name="de Lorenzo L."/>
            <person name="Barrero-Sicilia C."/>
            <person name="Mateos I."/>
            <person name="Piednoel M."/>
            <person name="Hagmann J."/>
            <person name="Chen-Min-Tao R."/>
            <person name="Iglesias-Fernandez R."/>
            <person name="Schuster S.C."/>
            <person name="Alonso-Blanco C."/>
            <person name="Roudier F."/>
            <person name="Carbonero P."/>
            <person name="Paz-Ares J."/>
            <person name="Davis S.J."/>
            <person name="Pecinka A."/>
            <person name="Quesneville H."/>
            <person name="Colot V."/>
            <person name="Lysak M.A."/>
            <person name="Weigel D."/>
            <person name="Coupland G."/>
            <person name="Schneeberger K."/>
        </authorList>
    </citation>
    <scope>NUCLEOTIDE SEQUENCE [LARGE SCALE GENOMIC DNA]</scope>
    <source>
        <strain evidence="5">cv. Pajares</strain>
    </source>
</reference>
<dbReference type="InterPro" id="IPR002674">
    <property type="entry name" value="Ribosomal_eL43"/>
</dbReference>
<dbReference type="InterPro" id="IPR051259">
    <property type="entry name" value="rRNA_Methyltransferase"/>
</dbReference>
<gene>
    <name evidence="4" type="ordered locus">AALP_Aa5g153600</name>
</gene>
<keyword evidence="2" id="KW-0689">Ribosomal protein</keyword>
<dbReference type="Proteomes" id="UP000029120">
    <property type="component" value="Chromosome 5"/>
</dbReference>